<comment type="caution">
    <text evidence="2">The sequence shown here is derived from an EMBL/GenBank/DDBJ whole genome shotgun (WGS) entry which is preliminary data.</text>
</comment>
<gene>
    <name evidence="2" type="ORF">GCM10007377_01800</name>
</gene>
<dbReference type="AlphaFoldDB" id="A0A8J3F0T7"/>
<sequence length="113" mass="12725">MRNSSQLPDHNYKDRQNATQQPQYAIQQLPEHIPTGIRVVVRRSAGIDEETGRTILRDAVGHVINWDGSTLTLLRDESANGARPAQIITIEGKTIVRIKPVPERPKHYPIARS</sequence>
<reference evidence="2" key="2">
    <citation type="submission" date="2020-09" db="EMBL/GenBank/DDBJ databases">
        <authorList>
            <person name="Sun Q."/>
            <person name="Sedlacek I."/>
        </authorList>
    </citation>
    <scope>NUCLEOTIDE SEQUENCE</scope>
    <source>
        <strain evidence="2">CCM 8606</strain>
    </source>
</reference>
<keyword evidence="3" id="KW-1185">Reference proteome</keyword>
<evidence type="ECO:0000313" key="3">
    <source>
        <dbReference type="Proteomes" id="UP000619536"/>
    </source>
</evidence>
<proteinExistence type="predicted"/>
<organism evidence="2 3">
    <name type="scientific">Galliscardovia ingluviei</name>
    <dbReference type="NCBI Taxonomy" id="1769422"/>
    <lineage>
        <taxon>Bacteria</taxon>
        <taxon>Bacillati</taxon>
        <taxon>Actinomycetota</taxon>
        <taxon>Actinomycetes</taxon>
        <taxon>Bifidobacteriales</taxon>
        <taxon>Bifidobacteriaceae</taxon>
        <taxon>Galliscardovia</taxon>
    </lineage>
</organism>
<reference evidence="2" key="1">
    <citation type="journal article" date="2014" name="Int. J. Syst. Evol. Microbiol.">
        <title>Complete genome sequence of Corynebacterium casei LMG S-19264T (=DSM 44701T), isolated from a smear-ripened cheese.</title>
        <authorList>
            <consortium name="US DOE Joint Genome Institute (JGI-PGF)"/>
            <person name="Walter F."/>
            <person name="Albersmeier A."/>
            <person name="Kalinowski J."/>
            <person name="Ruckert C."/>
        </authorList>
    </citation>
    <scope>NUCLEOTIDE SEQUENCE</scope>
    <source>
        <strain evidence="2">CCM 8606</strain>
    </source>
</reference>
<dbReference type="RefSeq" id="WP_371866592.1">
    <property type="nucleotide sequence ID" value="NZ_BMDH01000001.1"/>
</dbReference>
<dbReference type="InterPro" id="IPR046571">
    <property type="entry name" value="DUF6725"/>
</dbReference>
<dbReference type="EMBL" id="BMDH01000001">
    <property type="protein sequence ID" value="GGI12606.1"/>
    <property type="molecule type" value="Genomic_DNA"/>
</dbReference>
<accession>A0A8J3F0T7</accession>
<dbReference type="Pfam" id="PF20486">
    <property type="entry name" value="DUF6725"/>
    <property type="match status" value="1"/>
</dbReference>
<evidence type="ECO:0000256" key="1">
    <source>
        <dbReference type="SAM" id="MobiDB-lite"/>
    </source>
</evidence>
<evidence type="ECO:0000313" key="2">
    <source>
        <dbReference type="EMBL" id="GGI12606.1"/>
    </source>
</evidence>
<feature type="region of interest" description="Disordered" evidence="1">
    <location>
        <begin position="1"/>
        <end position="21"/>
    </location>
</feature>
<dbReference type="Proteomes" id="UP000619536">
    <property type="component" value="Unassembled WGS sequence"/>
</dbReference>
<protein>
    <submittedName>
        <fullName evidence="2">Uncharacterized protein</fullName>
    </submittedName>
</protein>
<name>A0A8J3F0T7_9BIFI</name>